<accession>U1GDB7</accession>
<dbReference type="Proteomes" id="UP000019373">
    <property type="component" value="Unassembled WGS sequence"/>
</dbReference>
<dbReference type="HOGENOM" id="CLU_1408751_0_0_1"/>
<dbReference type="eggNOG" id="ENOG502RXPK">
    <property type="taxonomic scope" value="Eukaryota"/>
</dbReference>
<dbReference type="GO" id="GO:0055088">
    <property type="term" value="P:lipid homeostasis"/>
    <property type="evidence" value="ECO:0007669"/>
    <property type="project" value="InterPro"/>
</dbReference>
<sequence length="193" mass="20915">MADPTSPSLISMRELDPSPVASPLSPQSPSSPSVEKANAEDSSFPYFNDNPPHPPKPTSASTSTTLGLHPHTLTRTLLALQKYSTYPFALFLTFHITNTSLLPLVTRNLHTADTYLLLTRPYYQSQLLEPALLLAPLAQRTSSPAYPPPPPRHQTPRRRIPRRAPQGALAETLGSVCIGLSICPAGGGAQFRE</sequence>
<dbReference type="GO" id="GO:0005741">
    <property type="term" value="C:mitochondrial outer membrane"/>
    <property type="evidence" value="ECO:0007669"/>
    <property type="project" value="TreeGrafter"/>
</dbReference>
<dbReference type="GeneID" id="19238717"/>
<evidence type="ECO:0000256" key="1">
    <source>
        <dbReference type="SAM" id="MobiDB-lite"/>
    </source>
</evidence>
<dbReference type="InterPro" id="IPR039960">
    <property type="entry name" value="MCP1"/>
</dbReference>
<evidence type="ECO:0000313" key="3">
    <source>
        <dbReference type="Proteomes" id="UP000019373"/>
    </source>
</evidence>
<dbReference type="AlphaFoldDB" id="U1GDB7"/>
<proteinExistence type="predicted"/>
<gene>
    <name evidence="2" type="ORF">EPUS_03678</name>
</gene>
<organism evidence="2 3">
    <name type="scientific">Endocarpon pusillum (strain Z07020 / HMAS-L-300199)</name>
    <name type="common">Lichen-forming fungus</name>
    <dbReference type="NCBI Taxonomy" id="1263415"/>
    <lineage>
        <taxon>Eukaryota</taxon>
        <taxon>Fungi</taxon>
        <taxon>Dikarya</taxon>
        <taxon>Ascomycota</taxon>
        <taxon>Pezizomycotina</taxon>
        <taxon>Eurotiomycetes</taxon>
        <taxon>Chaetothyriomycetidae</taxon>
        <taxon>Verrucariales</taxon>
        <taxon>Verrucariaceae</taxon>
        <taxon>Endocarpon</taxon>
    </lineage>
</organism>
<dbReference type="PANTHER" id="PTHR38409">
    <property type="entry name" value="MDM10-COMPLEMENTING PROTEIN 1"/>
    <property type="match status" value="1"/>
</dbReference>
<dbReference type="OrthoDB" id="10259513at2759"/>
<evidence type="ECO:0000313" key="2">
    <source>
        <dbReference type="EMBL" id="ERF69686.1"/>
    </source>
</evidence>
<feature type="compositionally biased region" description="Low complexity" evidence="1">
    <location>
        <begin position="17"/>
        <end position="33"/>
    </location>
</feature>
<name>U1GDB7_ENDPU</name>
<dbReference type="GO" id="GO:0007005">
    <property type="term" value="P:mitochondrion organization"/>
    <property type="evidence" value="ECO:0007669"/>
    <property type="project" value="TreeGrafter"/>
</dbReference>
<reference evidence="3" key="1">
    <citation type="journal article" date="2014" name="BMC Genomics">
        <title>Genome characteristics reveal the impact of lichenization on lichen-forming fungus Endocarpon pusillum Hedwig (Verrucariales, Ascomycota).</title>
        <authorList>
            <person name="Wang Y.-Y."/>
            <person name="Liu B."/>
            <person name="Zhang X.-Y."/>
            <person name="Zhou Q.-M."/>
            <person name="Zhang T."/>
            <person name="Li H."/>
            <person name="Yu Y.-F."/>
            <person name="Zhang X.-L."/>
            <person name="Hao X.-Y."/>
            <person name="Wang M."/>
            <person name="Wang L."/>
            <person name="Wei J.-C."/>
        </authorList>
    </citation>
    <scope>NUCLEOTIDE SEQUENCE [LARGE SCALE GENOMIC DNA]</scope>
    <source>
        <strain evidence="3">Z07020 / HMAS-L-300199</strain>
    </source>
</reference>
<protein>
    <submittedName>
        <fullName evidence="2">Uncharacterized protein</fullName>
    </submittedName>
</protein>
<keyword evidence="3" id="KW-1185">Reference proteome</keyword>
<feature type="region of interest" description="Disordered" evidence="1">
    <location>
        <begin position="1"/>
        <end position="67"/>
    </location>
</feature>
<dbReference type="PANTHER" id="PTHR38409:SF1">
    <property type="entry name" value="MITOCHONDRIAL ADAPTER PROTEIN MCP1"/>
    <property type="match status" value="1"/>
</dbReference>
<dbReference type="EMBL" id="KE721401">
    <property type="protein sequence ID" value="ERF69686.1"/>
    <property type="molecule type" value="Genomic_DNA"/>
</dbReference>
<dbReference type="RefSeq" id="XP_007804716.1">
    <property type="nucleotide sequence ID" value="XM_007806525.1"/>
</dbReference>
<feature type="region of interest" description="Disordered" evidence="1">
    <location>
        <begin position="140"/>
        <end position="165"/>
    </location>
</feature>